<dbReference type="SMART" id="SM00360">
    <property type="entry name" value="RRM"/>
    <property type="match status" value="1"/>
</dbReference>
<dbReference type="InterPro" id="IPR000504">
    <property type="entry name" value="RRM_dom"/>
</dbReference>
<feature type="domain" description="RRM" evidence="4">
    <location>
        <begin position="25"/>
        <end position="108"/>
    </location>
</feature>
<keyword evidence="1 2" id="KW-0694">RNA-binding</keyword>
<dbReference type="InterPro" id="IPR012677">
    <property type="entry name" value="Nucleotide-bd_a/b_plait_sf"/>
</dbReference>
<evidence type="ECO:0000313" key="6">
    <source>
        <dbReference type="Proteomes" id="UP001303046"/>
    </source>
</evidence>
<accession>A0ABR1CML7</accession>
<evidence type="ECO:0000313" key="5">
    <source>
        <dbReference type="EMBL" id="KAK6739611.1"/>
    </source>
</evidence>
<sequence>MYRLQFEEVRFGSATNMDFPDDGPFKAFIGNLPFDGVQGDIEAILKYVGFTDDQIHSFQVRMVRDRETDKFKGFAYVEFNTADELRKVLDINGVDYGGRPLKIDIASQRANDRGGRGGRGGRSGGWTAVDHRVGHGQSSGFRGGHTGRQRRRPSDRHLEEDEFVEHPDPRSRGRSGSPCQIIHGLDRLSKRLLVPVNLFGREFSQVYLPTSLFVVRLLLVTFCC</sequence>
<dbReference type="InterPro" id="IPR035979">
    <property type="entry name" value="RBD_domain_sf"/>
</dbReference>
<proteinExistence type="predicted"/>
<evidence type="ECO:0000256" key="2">
    <source>
        <dbReference type="PROSITE-ProRule" id="PRU00176"/>
    </source>
</evidence>
<comment type="caution">
    <text evidence="5">The sequence shown here is derived from an EMBL/GenBank/DDBJ whole genome shotgun (WGS) entry which is preliminary data.</text>
</comment>
<feature type="compositionally biased region" description="Basic residues" evidence="3">
    <location>
        <begin position="145"/>
        <end position="154"/>
    </location>
</feature>
<dbReference type="PANTHER" id="PTHR23236">
    <property type="entry name" value="EUKARYOTIC TRANSLATION INITIATION FACTOR 4B/4H"/>
    <property type="match status" value="1"/>
</dbReference>
<evidence type="ECO:0000259" key="4">
    <source>
        <dbReference type="PROSITE" id="PS50102"/>
    </source>
</evidence>
<feature type="compositionally biased region" description="Basic and acidic residues" evidence="3">
    <location>
        <begin position="155"/>
        <end position="171"/>
    </location>
</feature>
<dbReference type="Gene3D" id="3.30.70.330">
    <property type="match status" value="1"/>
</dbReference>
<dbReference type="EMBL" id="JAVFWL010000003">
    <property type="protein sequence ID" value="KAK6739611.1"/>
    <property type="molecule type" value="Genomic_DNA"/>
</dbReference>
<dbReference type="PROSITE" id="PS50102">
    <property type="entry name" value="RRM"/>
    <property type="match status" value="1"/>
</dbReference>
<protein>
    <recommendedName>
        <fullName evidence="4">RRM domain-containing protein</fullName>
    </recommendedName>
</protein>
<dbReference type="PANTHER" id="PTHR23236:SF11">
    <property type="entry name" value="EUKARYOTIC TRANSLATION INITIATION FACTOR 4H"/>
    <property type="match status" value="1"/>
</dbReference>
<evidence type="ECO:0000256" key="1">
    <source>
        <dbReference type="ARBA" id="ARBA00022884"/>
    </source>
</evidence>
<evidence type="ECO:0000256" key="3">
    <source>
        <dbReference type="SAM" id="MobiDB-lite"/>
    </source>
</evidence>
<feature type="region of interest" description="Disordered" evidence="3">
    <location>
        <begin position="107"/>
        <end position="178"/>
    </location>
</feature>
<organism evidence="5 6">
    <name type="scientific">Necator americanus</name>
    <name type="common">Human hookworm</name>
    <dbReference type="NCBI Taxonomy" id="51031"/>
    <lineage>
        <taxon>Eukaryota</taxon>
        <taxon>Metazoa</taxon>
        <taxon>Ecdysozoa</taxon>
        <taxon>Nematoda</taxon>
        <taxon>Chromadorea</taxon>
        <taxon>Rhabditida</taxon>
        <taxon>Rhabditina</taxon>
        <taxon>Rhabditomorpha</taxon>
        <taxon>Strongyloidea</taxon>
        <taxon>Ancylostomatidae</taxon>
        <taxon>Bunostominae</taxon>
        <taxon>Necator</taxon>
    </lineage>
</organism>
<gene>
    <name evidence="5" type="primary">Necator_chrIII.g9000</name>
    <name evidence="5" type="ORF">RB195_008235</name>
</gene>
<dbReference type="Proteomes" id="UP001303046">
    <property type="component" value="Unassembled WGS sequence"/>
</dbReference>
<name>A0ABR1CML7_NECAM</name>
<reference evidence="5 6" key="1">
    <citation type="submission" date="2023-08" db="EMBL/GenBank/DDBJ databases">
        <title>A Necator americanus chromosomal reference genome.</title>
        <authorList>
            <person name="Ilik V."/>
            <person name="Petrzelkova K.J."/>
            <person name="Pardy F."/>
            <person name="Fuh T."/>
            <person name="Niatou-Singa F.S."/>
            <person name="Gouil Q."/>
            <person name="Baker L."/>
            <person name="Ritchie M.E."/>
            <person name="Jex A.R."/>
            <person name="Gazzola D."/>
            <person name="Li H."/>
            <person name="Toshio Fujiwara R."/>
            <person name="Zhan B."/>
            <person name="Aroian R.V."/>
            <person name="Pafco B."/>
            <person name="Schwarz E.M."/>
        </authorList>
    </citation>
    <scope>NUCLEOTIDE SEQUENCE [LARGE SCALE GENOMIC DNA]</scope>
    <source>
        <strain evidence="5 6">Aroian</strain>
        <tissue evidence="5">Whole animal</tissue>
    </source>
</reference>
<dbReference type="Pfam" id="PF00076">
    <property type="entry name" value="RRM_1"/>
    <property type="match status" value="1"/>
</dbReference>
<keyword evidence="6" id="KW-1185">Reference proteome</keyword>
<dbReference type="SUPFAM" id="SSF54928">
    <property type="entry name" value="RNA-binding domain, RBD"/>
    <property type="match status" value="1"/>
</dbReference>